<dbReference type="EMBL" id="JAECZO010000127">
    <property type="protein sequence ID" value="KAK7197997.1"/>
    <property type="molecule type" value="Genomic_DNA"/>
</dbReference>
<gene>
    <name evidence="1" type="ORF">NESM_000754900</name>
</gene>
<evidence type="ECO:0000313" key="1">
    <source>
        <dbReference type="EMBL" id="KAK7197997.1"/>
    </source>
</evidence>
<keyword evidence="2" id="KW-1185">Reference proteome</keyword>
<name>A0AAW0EY49_9TRYP</name>
<proteinExistence type="predicted"/>
<reference evidence="1 2" key="1">
    <citation type="journal article" date="2021" name="MBio">
        <title>A New Model Trypanosomatid, Novymonas esmeraldas: Genomic Perception of Its 'Candidatus Pandoraea novymonadis' Endosymbiont.</title>
        <authorList>
            <person name="Zakharova A."/>
            <person name="Saura A."/>
            <person name="Butenko A."/>
            <person name="Podesvova L."/>
            <person name="Warmusova S."/>
            <person name="Kostygov A.Y."/>
            <person name="Nenarokova A."/>
            <person name="Lukes J."/>
            <person name="Opperdoes F.R."/>
            <person name="Yurchenko V."/>
        </authorList>
    </citation>
    <scope>NUCLEOTIDE SEQUENCE [LARGE SCALE GENOMIC DNA]</scope>
    <source>
        <strain evidence="1 2">E262AT.01</strain>
    </source>
</reference>
<dbReference type="AlphaFoldDB" id="A0AAW0EY49"/>
<dbReference type="Proteomes" id="UP001430356">
    <property type="component" value="Unassembled WGS sequence"/>
</dbReference>
<accession>A0AAW0EY49</accession>
<evidence type="ECO:0000313" key="2">
    <source>
        <dbReference type="Proteomes" id="UP001430356"/>
    </source>
</evidence>
<comment type="caution">
    <text evidence="1">The sequence shown here is derived from an EMBL/GenBank/DDBJ whole genome shotgun (WGS) entry which is preliminary data.</text>
</comment>
<organism evidence="1 2">
    <name type="scientific">Novymonas esmeraldas</name>
    <dbReference type="NCBI Taxonomy" id="1808958"/>
    <lineage>
        <taxon>Eukaryota</taxon>
        <taxon>Discoba</taxon>
        <taxon>Euglenozoa</taxon>
        <taxon>Kinetoplastea</taxon>
        <taxon>Metakinetoplastina</taxon>
        <taxon>Trypanosomatida</taxon>
        <taxon>Trypanosomatidae</taxon>
        <taxon>Novymonas</taxon>
    </lineage>
</organism>
<protein>
    <submittedName>
        <fullName evidence="1">Glycosomal membrane protein-like protein</fullName>
    </submittedName>
</protein>
<sequence>MSNAFLGASRLLGATDGVDKLTKFVIGVFTTLSTTNTPLCAHYGDSARQLSDIRSVLRLSRLLALTLKIHSLIDLVAAQGFVWTERKKFVEIFKIVFDLLYAAGDHAHLLARKGLLGNSVDTARLQRRTMVARLCCHLLGTLFGLFELRDAARKLNYDPPAAKRACKISAVGVTRDAVDTVVTVSIASRAGSAYKLGPRVDGALVCLSGGLSLYLSWQSTV</sequence>